<dbReference type="Proteomes" id="UP000033483">
    <property type="component" value="Unassembled WGS sequence"/>
</dbReference>
<keyword evidence="2" id="KW-1133">Transmembrane helix</keyword>
<evidence type="ECO:0000259" key="3">
    <source>
        <dbReference type="Pfam" id="PF18142"/>
    </source>
</evidence>
<feature type="compositionally biased region" description="Basic residues" evidence="1">
    <location>
        <begin position="29"/>
        <end position="38"/>
    </location>
</feature>
<feature type="region of interest" description="Disordered" evidence="1">
    <location>
        <begin position="280"/>
        <end position="300"/>
    </location>
</feature>
<dbReference type="NCBIfam" id="NF033635">
    <property type="entry name" value="SLATT_fungal"/>
    <property type="match status" value="1"/>
</dbReference>
<dbReference type="PANTHER" id="PTHR38793">
    <property type="entry name" value="SLATT_FUNGAL DOMAIN-CONTAINING PROTEIN-RELATED"/>
    <property type="match status" value="1"/>
</dbReference>
<dbReference type="Pfam" id="PF18142">
    <property type="entry name" value="SLATT_fungal"/>
    <property type="match status" value="1"/>
</dbReference>
<reference evidence="4 5" key="1">
    <citation type="submission" date="2015-03" db="EMBL/GenBank/DDBJ databases">
        <authorList>
            <person name="Radwan O."/>
            <person name="Al-Naeli F.A."/>
            <person name="Rendon G.A."/>
            <person name="Fields C."/>
        </authorList>
    </citation>
    <scope>NUCLEOTIDE SEQUENCE [LARGE SCALE GENOMIC DNA]</scope>
    <source>
        <strain evidence="4">CR-DP1</strain>
    </source>
</reference>
<accession>A0A0F4ZIZ0</accession>
<comment type="caution">
    <text evidence="4">The sequence shown here is derived from an EMBL/GenBank/DDBJ whole genome shotgun (WGS) entry which is preliminary data.</text>
</comment>
<keyword evidence="2" id="KW-0472">Membrane</keyword>
<name>A0A0F4ZIZ0_9PEZI</name>
<feature type="region of interest" description="Disordered" evidence="1">
    <location>
        <begin position="1"/>
        <end position="47"/>
    </location>
</feature>
<dbReference type="AlphaFoldDB" id="A0A0F4ZIZ0"/>
<keyword evidence="2" id="KW-0812">Transmembrane</keyword>
<gene>
    <name evidence="4" type="ORF">TD95_000849</name>
</gene>
<evidence type="ECO:0000256" key="1">
    <source>
        <dbReference type="SAM" id="MobiDB-lite"/>
    </source>
</evidence>
<dbReference type="OrthoDB" id="5398270at2759"/>
<feature type="domain" description="SMODS and SLOG-associating 2TM effector" evidence="3">
    <location>
        <begin position="118"/>
        <end position="235"/>
    </location>
</feature>
<sequence length="300" mass="32990">MNNHSVLNRFDSTGEFPTETTPLLDSKASKKQSKKHQKQLAVESSRTVPTLTPSTLLANDIQPVEENTLDARDEQPEACIPVPEGVGAISDLEEAKLIHPSTGTWPPRGMPMGLYRDVVSFRTKYFYMHNTISTIRWIGMVSQLCLGASLTAMGSLSITDPWIVTSIAGANTVIAGILTLIHNNGLPDRYRANGTEFVHVEEYIRQILEGRIVLDDMSVQEIIADCFEMYKEARETVLTRDSMHNSPPPDAYRTSFMGAFRCLPNRVPLRTVGGSSIGISGGAPASSIAPERIRGRQSQC</sequence>
<proteinExistence type="predicted"/>
<feature type="transmembrane region" description="Helical" evidence="2">
    <location>
        <begin position="137"/>
        <end position="156"/>
    </location>
</feature>
<dbReference type="InterPro" id="IPR041622">
    <property type="entry name" value="SLATT_fungi"/>
</dbReference>
<dbReference type="EMBL" id="LAEV01000350">
    <property type="protein sequence ID" value="KKA30599.1"/>
    <property type="molecule type" value="Genomic_DNA"/>
</dbReference>
<protein>
    <recommendedName>
        <fullName evidence="3">SMODS and SLOG-associating 2TM effector domain-containing protein</fullName>
    </recommendedName>
</protein>
<keyword evidence="5" id="KW-1185">Reference proteome</keyword>
<evidence type="ECO:0000313" key="4">
    <source>
        <dbReference type="EMBL" id="KKA30599.1"/>
    </source>
</evidence>
<evidence type="ECO:0000256" key="2">
    <source>
        <dbReference type="SAM" id="Phobius"/>
    </source>
</evidence>
<organism evidence="4 5">
    <name type="scientific">Thielaviopsis punctulata</name>
    <dbReference type="NCBI Taxonomy" id="72032"/>
    <lineage>
        <taxon>Eukaryota</taxon>
        <taxon>Fungi</taxon>
        <taxon>Dikarya</taxon>
        <taxon>Ascomycota</taxon>
        <taxon>Pezizomycotina</taxon>
        <taxon>Sordariomycetes</taxon>
        <taxon>Hypocreomycetidae</taxon>
        <taxon>Microascales</taxon>
        <taxon>Ceratocystidaceae</taxon>
        <taxon>Thielaviopsis</taxon>
    </lineage>
</organism>
<evidence type="ECO:0000313" key="5">
    <source>
        <dbReference type="Proteomes" id="UP000033483"/>
    </source>
</evidence>
<dbReference type="PANTHER" id="PTHR38793:SF1">
    <property type="entry name" value="SMODS AND SLOG-ASSOCIATING 2TM EFFECTOR DOMAIN-CONTAINING PROTEIN"/>
    <property type="match status" value="1"/>
</dbReference>
<feature type="transmembrane region" description="Helical" evidence="2">
    <location>
        <begin position="162"/>
        <end position="181"/>
    </location>
</feature>